<organism evidence="1 2">
    <name type="scientific">Moellerella wisconsensis</name>
    <dbReference type="NCBI Taxonomy" id="158849"/>
    <lineage>
        <taxon>Bacteria</taxon>
        <taxon>Pseudomonadati</taxon>
        <taxon>Pseudomonadota</taxon>
        <taxon>Gammaproteobacteria</taxon>
        <taxon>Enterobacterales</taxon>
        <taxon>Morganellaceae</taxon>
        <taxon>Moellerella</taxon>
    </lineage>
</organism>
<gene>
    <name evidence="1" type="ORF">MNY72_03435</name>
</gene>
<name>A0A9Q8V581_9GAMM</name>
<reference evidence="1" key="1">
    <citation type="submission" date="2022-03" db="EMBL/GenBank/DDBJ databases">
        <title>ESBL-producing Moellerella wisconsensis and Escherichia marmotae isolated from wild game meat.</title>
        <authorList>
            <person name="Biggel M."/>
        </authorList>
    </citation>
    <scope>NUCLEOTIDE SEQUENCE</scope>
    <source>
        <strain evidence="1">W51</strain>
    </source>
</reference>
<dbReference type="Proteomes" id="UP000829116">
    <property type="component" value="Chromosome"/>
</dbReference>
<proteinExistence type="predicted"/>
<evidence type="ECO:0000313" key="2">
    <source>
        <dbReference type="Proteomes" id="UP000829116"/>
    </source>
</evidence>
<sequence length="86" mass="10059">MKDINQEIRRLGENLKGHLAPDIVDFDLEYIDYSKSILASETLCDHIADYDVVITSDEYKQIVNIVNKLNLELDDRYLYINPENIK</sequence>
<dbReference type="InterPro" id="IPR047880">
    <property type="entry name" value="MafI-like"/>
</dbReference>
<dbReference type="AlphaFoldDB" id="A0A9Q8V581"/>
<evidence type="ECO:0000313" key="1">
    <source>
        <dbReference type="EMBL" id="UNH31386.1"/>
    </source>
</evidence>
<dbReference type="EMBL" id="CP093245">
    <property type="protein sequence ID" value="UNH31386.1"/>
    <property type="molecule type" value="Genomic_DNA"/>
</dbReference>
<dbReference type="RefSeq" id="WP_241542416.1">
    <property type="nucleotide sequence ID" value="NZ_CAWQWN010000001.1"/>
</dbReference>
<protein>
    <submittedName>
        <fullName evidence="1">MafI family immunity protein</fullName>
    </submittedName>
</protein>
<dbReference type="NCBIfam" id="NF033691">
    <property type="entry name" value="immunity_MafI"/>
    <property type="match status" value="1"/>
</dbReference>
<accession>A0A9Q8V581</accession>